<keyword evidence="1" id="KW-0812">Transmembrane</keyword>
<evidence type="ECO:0000256" key="1">
    <source>
        <dbReference type="SAM" id="Phobius"/>
    </source>
</evidence>
<dbReference type="Pfam" id="PF11143">
    <property type="entry name" value="DUF2919"/>
    <property type="match status" value="1"/>
</dbReference>
<proteinExistence type="predicted"/>
<dbReference type="AlphaFoldDB" id="A0A5V1PJQ8"/>
<organism evidence="2">
    <name type="scientific">Salmonella enterica</name>
    <name type="common">Salmonella choleraesuis</name>
    <dbReference type="NCBI Taxonomy" id="28901"/>
    <lineage>
        <taxon>Bacteria</taxon>
        <taxon>Pseudomonadati</taxon>
        <taxon>Pseudomonadota</taxon>
        <taxon>Gammaproteobacteria</taxon>
        <taxon>Enterobacterales</taxon>
        <taxon>Enterobacteriaceae</taxon>
        <taxon>Salmonella</taxon>
    </lineage>
</organism>
<feature type="transmembrane region" description="Helical" evidence="1">
    <location>
        <begin position="77"/>
        <end position="97"/>
    </location>
</feature>
<feature type="transmembrane region" description="Helical" evidence="1">
    <location>
        <begin position="176"/>
        <end position="192"/>
    </location>
</feature>
<keyword evidence="1" id="KW-0472">Membrane</keyword>
<gene>
    <name evidence="2" type="ORF">CI531_23130</name>
</gene>
<keyword evidence="1" id="KW-1133">Transmembrane helix</keyword>
<protein>
    <submittedName>
        <fullName evidence="2">DUF2919 domain-containing protein</fullName>
    </submittedName>
</protein>
<name>A0A5V1PJQ8_SALER</name>
<sequence length="217" mass="24047">MTGVRCCSISCWITTWSRCCSGDILKNLLRWYTASAGPVAAKQKPKIKDVTGGSIMTIRATYRASDFDNDGLLKAPVLFWVGIVVLARAWWLAGLVSMMDASGHASADILWPGLAFQCLALAAGVPGIVMLFIYPLRGRWPGLPRANYVLILAALFVMTVTELSGLISVSPGQWEAGWMFLCLDVACMVMLWPDQRLRTVFFGDGLWQPINHREYRE</sequence>
<feature type="transmembrane region" description="Helical" evidence="1">
    <location>
        <begin position="109"/>
        <end position="136"/>
    </location>
</feature>
<feature type="transmembrane region" description="Helical" evidence="1">
    <location>
        <begin position="148"/>
        <end position="170"/>
    </location>
</feature>
<evidence type="ECO:0000313" key="2">
    <source>
        <dbReference type="EMBL" id="EBT2271343.1"/>
    </source>
</evidence>
<accession>A0A5V1PJQ8</accession>
<reference evidence="2" key="1">
    <citation type="submission" date="2018-07" db="EMBL/GenBank/DDBJ databases">
        <authorList>
            <consortium name="PulseNet: The National Subtyping Network for Foodborne Disease Surveillance"/>
            <person name="Tarr C.L."/>
            <person name="Trees E."/>
            <person name="Katz L.S."/>
            <person name="Carleton-Romer H.A."/>
            <person name="Stroika S."/>
            <person name="Kucerova Z."/>
            <person name="Roache K.F."/>
            <person name="Sabol A.L."/>
            <person name="Besser J."/>
            <person name="Gerner-Smidt P."/>
        </authorList>
    </citation>
    <scope>NUCLEOTIDE SEQUENCE</scope>
    <source>
        <strain evidence="2">PNUSAS018280</strain>
    </source>
</reference>
<dbReference type="EMBL" id="AAGYBI010000062">
    <property type="protein sequence ID" value="EBT2271343.1"/>
    <property type="molecule type" value="Genomic_DNA"/>
</dbReference>
<dbReference type="InterPro" id="IPR021318">
    <property type="entry name" value="DUF2919"/>
</dbReference>
<comment type="caution">
    <text evidence="2">The sequence shown here is derived from an EMBL/GenBank/DDBJ whole genome shotgun (WGS) entry which is preliminary data.</text>
</comment>